<dbReference type="PANTHER" id="PTHR23416:SF23">
    <property type="entry name" value="ACETYLTRANSFERASE C18B11.09C-RELATED"/>
    <property type="match status" value="1"/>
</dbReference>
<feature type="domain" description="Maltose/galactoside acetyltransferase" evidence="4">
    <location>
        <begin position="13"/>
        <end position="67"/>
    </location>
</feature>
<sequence>MIDHFAGDPRSHHERMLAGDLYIADDPAIVEAQQRAQRLAAAYRQAFVDDPAEARKILTELVGEVGEGTEIRPPLYVDYGSHLTIGARTFVNFNLTALDVAAVRIGDDCQIGPNVQLLTPTHPLEPGPRRDKLEAARPITIGDNVWLGGGVIVLPGVTIGDDSVIGAGSVVTKDVPAGVVAVGNPARVVRSLHADAAAGTPVAEE</sequence>
<dbReference type="EMBL" id="JBHSYM010000060">
    <property type="protein sequence ID" value="MFC7015225.1"/>
    <property type="molecule type" value="Genomic_DNA"/>
</dbReference>
<dbReference type="InterPro" id="IPR018357">
    <property type="entry name" value="Hexapep_transf_CS"/>
</dbReference>
<dbReference type="PANTHER" id="PTHR23416">
    <property type="entry name" value="SIALIC ACID SYNTHASE-RELATED"/>
    <property type="match status" value="1"/>
</dbReference>
<organism evidence="5 6">
    <name type="scientific">Streptomyces viridiviolaceus</name>
    <dbReference type="NCBI Taxonomy" id="68282"/>
    <lineage>
        <taxon>Bacteria</taxon>
        <taxon>Bacillati</taxon>
        <taxon>Actinomycetota</taxon>
        <taxon>Actinomycetes</taxon>
        <taxon>Kitasatosporales</taxon>
        <taxon>Streptomycetaceae</taxon>
        <taxon>Streptomyces</taxon>
    </lineage>
</organism>
<dbReference type="PROSITE" id="PS00101">
    <property type="entry name" value="HEXAPEP_TRANSFERASES"/>
    <property type="match status" value="1"/>
</dbReference>
<dbReference type="Proteomes" id="UP001596409">
    <property type="component" value="Unassembled WGS sequence"/>
</dbReference>
<comment type="similarity">
    <text evidence="1">Belongs to the transferase hexapeptide repeat family.</text>
</comment>
<dbReference type="CDD" id="cd03357">
    <property type="entry name" value="LbH_MAT_GAT"/>
    <property type="match status" value="1"/>
</dbReference>
<dbReference type="Gene3D" id="2.160.10.10">
    <property type="entry name" value="Hexapeptide repeat proteins"/>
    <property type="match status" value="1"/>
</dbReference>
<evidence type="ECO:0000256" key="1">
    <source>
        <dbReference type="ARBA" id="ARBA00007274"/>
    </source>
</evidence>
<dbReference type="RefSeq" id="WP_229880944.1">
    <property type="nucleotide sequence ID" value="NZ_BMWA01000013.1"/>
</dbReference>
<evidence type="ECO:0000313" key="6">
    <source>
        <dbReference type="Proteomes" id="UP001596409"/>
    </source>
</evidence>
<protein>
    <submittedName>
        <fullName evidence="5">Sugar O-acetyltransferase</fullName>
        <ecNumber evidence="5">2.3.1.-</ecNumber>
    </submittedName>
</protein>
<keyword evidence="6" id="KW-1185">Reference proteome</keyword>
<gene>
    <name evidence="5" type="ORF">ACFQMH_26660</name>
</gene>
<keyword evidence="5" id="KW-0012">Acyltransferase</keyword>
<name>A0ABW2EAH4_9ACTN</name>
<dbReference type="InterPro" id="IPR001451">
    <property type="entry name" value="Hexapep"/>
</dbReference>
<dbReference type="GO" id="GO:0016746">
    <property type="term" value="F:acyltransferase activity"/>
    <property type="evidence" value="ECO:0007669"/>
    <property type="project" value="UniProtKB-KW"/>
</dbReference>
<dbReference type="InterPro" id="IPR051159">
    <property type="entry name" value="Hexapeptide_acetyltransf"/>
</dbReference>
<accession>A0ABW2EAH4</accession>
<dbReference type="SMART" id="SM01266">
    <property type="entry name" value="Mac"/>
    <property type="match status" value="1"/>
</dbReference>
<comment type="caution">
    <text evidence="5">The sequence shown here is derived from an EMBL/GenBank/DDBJ whole genome shotgun (WGS) entry which is preliminary data.</text>
</comment>
<evidence type="ECO:0000256" key="3">
    <source>
        <dbReference type="ARBA" id="ARBA00022737"/>
    </source>
</evidence>
<dbReference type="Pfam" id="PF12464">
    <property type="entry name" value="Mac"/>
    <property type="match status" value="1"/>
</dbReference>
<evidence type="ECO:0000259" key="4">
    <source>
        <dbReference type="SMART" id="SM01266"/>
    </source>
</evidence>
<dbReference type="Pfam" id="PF00132">
    <property type="entry name" value="Hexapep"/>
    <property type="match status" value="1"/>
</dbReference>
<keyword evidence="2 5" id="KW-0808">Transferase</keyword>
<dbReference type="SUPFAM" id="SSF51161">
    <property type="entry name" value="Trimeric LpxA-like enzymes"/>
    <property type="match status" value="1"/>
</dbReference>
<proteinExistence type="inferred from homology"/>
<evidence type="ECO:0000313" key="5">
    <source>
        <dbReference type="EMBL" id="MFC7015225.1"/>
    </source>
</evidence>
<dbReference type="InterPro" id="IPR011004">
    <property type="entry name" value="Trimer_LpxA-like_sf"/>
</dbReference>
<dbReference type="InterPro" id="IPR024688">
    <property type="entry name" value="Mac_dom"/>
</dbReference>
<evidence type="ECO:0000256" key="2">
    <source>
        <dbReference type="ARBA" id="ARBA00022679"/>
    </source>
</evidence>
<keyword evidence="3" id="KW-0677">Repeat</keyword>
<reference evidence="6" key="1">
    <citation type="journal article" date="2019" name="Int. J. Syst. Evol. Microbiol.">
        <title>The Global Catalogue of Microorganisms (GCM) 10K type strain sequencing project: providing services to taxonomists for standard genome sequencing and annotation.</title>
        <authorList>
            <consortium name="The Broad Institute Genomics Platform"/>
            <consortium name="The Broad Institute Genome Sequencing Center for Infectious Disease"/>
            <person name="Wu L."/>
            <person name="Ma J."/>
        </authorList>
    </citation>
    <scope>NUCLEOTIDE SEQUENCE [LARGE SCALE GENOMIC DNA]</scope>
    <source>
        <strain evidence="6">JCM 4855</strain>
    </source>
</reference>
<dbReference type="EC" id="2.3.1.-" evidence="5"/>